<name>A0A834D5G1_JUGRE</name>
<evidence type="ECO:0000256" key="1">
    <source>
        <dbReference type="SAM" id="MobiDB-lite"/>
    </source>
</evidence>
<dbReference type="Proteomes" id="UP000619265">
    <property type="component" value="Unassembled WGS sequence"/>
</dbReference>
<evidence type="ECO:0000313" key="3">
    <source>
        <dbReference type="Proteomes" id="UP000619265"/>
    </source>
</evidence>
<feature type="compositionally biased region" description="Pro residues" evidence="1">
    <location>
        <begin position="330"/>
        <end position="342"/>
    </location>
</feature>
<dbReference type="AlphaFoldDB" id="A0A834D5G1"/>
<proteinExistence type="predicted"/>
<comment type="caution">
    <text evidence="2">The sequence shown here is derived from an EMBL/GenBank/DDBJ whole genome shotgun (WGS) entry which is preliminary data.</text>
</comment>
<feature type="compositionally biased region" description="Basic and acidic residues" evidence="1">
    <location>
        <begin position="314"/>
        <end position="326"/>
    </location>
</feature>
<dbReference type="Gramene" id="Jr01_34540_p1">
    <property type="protein sequence ID" value="cds.Jr01_34540_p1"/>
    <property type="gene ID" value="Jr01_34540"/>
</dbReference>
<protein>
    <submittedName>
        <fullName evidence="2">Uncharacterized protein</fullName>
    </submittedName>
</protein>
<sequence length="509" mass="57517">MGSFWELVIEAKIFSIMREGGLIHITERGRRFKQEVLMGLSTAQWLERVLEESETGVKKDYYSSTREGYRSFIAQRCSNKRGRFLEIAVYAEGGRRSLILIPEEEGGRGWRRLREVLRKATLLGRKSAGYGDDIQRRQWGKETQFKSYKEALTSTETCVEPRKGAGGGEGSRGHQGYFREGDYERDMREVHCMVRDVQWQMRNLQKEVENVLRVVGDGMGLVETGRLRDDKGKGQTTGGPSHMGPYGPKQARDPRGRWRPIFKTRNLWRPRATSAKGGEQPSSMSQRHKQAEDLPESSSRRTQKSPTKTLIQQEGEKHTSAIETNREVVLPPPPSVVLPPPSAQNVPMGSGGGTEGPTCTSEPYNEDVLRRDSEMGDSASEDLFLSDEENSQRLIQVSNNSMDEVGLEELQEFQIQNPFPLSCLFPDQSNASDWVFKTVKDIQEIVGLKCEGYEEQFMALLTAIEAGHQQQKKIGSKKQHELRRLTWSMNSKGSSSRERTKGKGLALPK</sequence>
<dbReference type="EMBL" id="LIHL02000001">
    <property type="protein sequence ID" value="KAF5482649.1"/>
    <property type="molecule type" value="Genomic_DNA"/>
</dbReference>
<gene>
    <name evidence="2" type="ORF">F2P56_003202</name>
</gene>
<evidence type="ECO:0000313" key="2">
    <source>
        <dbReference type="EMBL" id="KAF5482649.1"/>
    </source>
</evidence>
<accession>A0A834D5G1</accession>
<organism evidence="2 3">
    <name type="scientific">Juglans regia</name>
    <name type="common">English walnut</name>
    <dbReference type="NCBI Taxonomy" id="51240"/>
    <lineage>
        <taxon>Eukaryota</taxon>
        <taxon>Viridiplantae</taxon>
        <taxon>Streptophyta</taxon>
        <taxon>Embryophyta</taxon>
        <taxon>Tracheophyta</taxon>
        <taxon>Spermatophyta</taxon>
        <taxon>Magnoliopsida</taxon>
        <taxon>eudicotyledons</taxon>
        <taxon>Gunneridae</taxon>
        <taxon>Pentapetalae</taxon>
        <taxon>rosids</taxon>
        <taxon>fabids</taxon>
        <taxon>Fagales</taxon>
        <taxon>Juglandaceae</taxon>
        <taxon>Juglans</taxon>
    </lineage>
</organism>
<feature type="region of interest" description="Disordered" evidence="1">
    <location>
        <begin position="223"/>
        <end position="364"/>
    </location>
</feature>
<feature type="compositionally biased region" description="Basic residues" evidence="1">
    <location>
        <begin position="257"/>
        <end position="268"/>
    </location>
</feature>
<reference evidence="2" key="2">
    <citation type="submission" date="2020-03" db="EMBL/GenBank/DDBJ databases">
        <title>Walnut 2.0.</title>
        <authorList>
            <person name="Marrano A."/>
            <person name="Britton M."/>
            <person name="Zimin A.V."/>
            <person name="Zaini P.A."/>
            <person name="Workman R."/>
            <person name="Puiu D."/>
            <person name="Bianco L."/>
            <person name="Allen B.J."/>
            <person name="Troggio M."/>
            <person name="Leslie C.A."/>
            <person name="Timp W."/>
            <person name="Dendekar A."/>
            <person name="Salzberg S.L."/>
            <person name="Neale D.B."/>
        </authorList>
    </citation>
    <scope>NUCLEOTIDE SEQUENCE</scope>
    <source>
        <tissue evidence="2">Leaves</tissue>
    </source>
</reference>
<feature type="region of interest" description="Disordered" evidence="1">
    <location>
        <begin position="487"/>
        <end position="509"/>
    </location>
</feature>
<reference evidence="2" key="1">
    <citation type="submission" date="2015-10" db="EMBL/GenBank/DDBJ databases">
        <authorList>
            <person name="Martinez-Garcia P.J."/>
            <person name="Crepeau M.W."/>
            <person name="Puiu D."/>
            <person name="Gonzalez-Ibeas D."/>
            <person name="Whalen J."/>
            <person name="Stevens K."/>
            <person name="Paul R."/>
            <person name="Butterfield T."/>
            <person name="Britton M."/>
            <person name="Reagan R."/>
            <person name="Chakraborty S."/>
            <person name="Walawage S.L."/>
            <person name="Vasquez-Gross H.A."/>
            <person name="Cardeno C."/>
            <person name="Famula R."/>
            <person name="Pratt K."/>
            <person name="Kuruganti S."/>
            <person name="Aradhya M.K."/>
            <person name="Leslie C.A."/>
            <person name="Dandekar A.M."/>
            <person name="Salzberg S.L."/>
            <person name="Wegrzyn J.L."/>
            <person name="Langley C.H."/>
            <person name="Neale D.B."/>
        </authorList>
    </citation>
    <scope>NUCLEOTIDE SEQUENCE</scope>
    <source>
        <tissue evidence="2">Leaves</tissue>
    </source>
</reference>